<dbReference type="Proteomes" id="UP000767334">
    <property type="component" value="Unassembled WGS sequence"/>
</dbReference>
<dbReference type="PANTHER" id="PTHR11808">
    <property type="entry name" value="TRANS-SULFURATION ENZYME FAMILY MEMBER"/>
    <property type="match status" value="1"/>
</dbReference>
<comment type="caution">
    <text evidence="5">The sequence shown here is derived from an EMBL/GenBank/DDBJ whole genome shotgun (WGS) entry which is preliminary data.</text>
</comment>
<evidence type="ECO:0000256" key="4">
    <source>
        <dbReference type="RuleBase" id="RU362118"/>
    </source>
</evidence>
<evidence type="ECO:0000313" key="6">
    <source>
        <dbReference type="Proteomes" id="UP000767334"/>
    </source>
</evidence>
<evidence type="ECO:0000256" key="1">
    <source>
        <dbReference type="ARBA" id="ARBA00001933"/>
    </source>
</evidence>
<dbReference type="InterPro" id="IPR015424">
    <property type="entry name" value="PyrdxlP-dep_Trfase"/>
</dbReference>
<name>A0ABS2FKV3_9CLOT</name>
<dbReference type="InterPro" id="IPR054542">
    <property type="entry name" value="Cys_met_metab_PP"/>
</dbReference>
<dbReference type="CDD" id="cd00614">
    <property type="entry name" value="CGS_like"/>
    <property type="match status" value="1"/>
</dbReference>
<sequence length="383" mass="42933">MGNKLRYSFETYAVSGARKGDKSTGAISYPLYLSATFKHNGLNESTGYDYSRLQNPTREEAEKTIALLENGKEALAFSCGMAALTACVHLFKSGDHVILSEDLYGGTFRLFDEVYSVYNIEASFIDTSDINKVKDAIRSNTRGIIIETPSNPLMRVTDIKAISDICKAKNIISIVDNTFLTPYYQRPLELGADIVVHSGTKYLGGHNDVLAGFAISNNEEIIEKLRFMQKSTGAILSPFDSWLLLRGVKTLHIRMDRIQENAIKIAKWLECNKNVEKVYYVGLNNHKGYEVNKEQSSGFGGMISFRVKDKKYVENLLSNLKVISFAESLGGVETLITYPFTQTHSEMPEEIKRKLGIDEYLIRLSIGIENIDDLINDLKSVLE</sequence>
<keyword evidence="6" id="KW-1185">Reference proteome</keyword>
<keyword evidence="3 4" id="KW-0663">Pyridoxal phosphate</keyword>
<dbReference type="InterPro" id="IPR015422">
    <property type="entry name" value="PyrdxlP-dep_Trfase_small"/>
</dbReference>
<accession>A0ABS2FKV3</accession>
<evidence type="ECO:0000313" key="5">
    <source>
        <dbReference type="EMBL" id="MBM6820597.1"/>
    </source>
</evidence>
<comment type="similarity">
    <text evidence="2 4">Belongs to the trans-sulfuration enzymes family.</text>
</comment>
<comment type="cofactor">
    <cofactor evidence="1 4">
        <name>pyridoxal 5'-phosphate</name>
        <dbReference type="ChEBI" id="CHEBI:597326"/>
    </cofactor>
</comment>
<dbReference type="RefSeq" id="WP_195964252.1">
    <property type="nucleotide sequence ID" value="NZ_JACJLL010000133.1"/>
</dbReference>
<dbReference type="PROSITE" id="PS00868">
    <property type="entry name" value="CYS_MET_METAB_PP"/>
    <property type="match status" value="1"/>
</dbReference>
<evidence type="ECO:0000256" key="2">
    <source>
        <dbReference type="ARBA" id="ARBA00009077"/>
    </source>
</evidence>
<dbReference type="Pfam" id="PF01053">
    <property type="entry name" value="Cys_Met_Meta_PP"/>
    <property type="match status" value="1"/>
</dbReference>
<gene>
    <name evidence="5" type="ORF">H6A19_14875</name>
</gene>
<dbReference type="SUPFAM" id="SSF53383">
    <property type="entry name" value="PLP-dependent transferases"/>
    <property type="match status" value="1"/>
</dbReference>
<dbReference type="InterPro" id="IPR015421">
    <property type="entry name" value="PyrdxlP-dep_Trfase_major"/>
</dbReference>
<dbReference type="EMBL" id="JACJLL010000133">
    <property type="protein sequence ID" value="MBM6820597.1"/>
    <property type="molecule type" value="Genomic_DNA"/>
</dbReference>
<dbReference type="Gene3D" id="3.90.1150.10">
    <property type="entry name" value="Aspartate Aminotransferase, domain 1"/>
    <property type="match status" value="1"/>
</dbReference>
<protein>
    <submittedName>
        <fullName evidence="5">PLP-dependent transferase</fullName>
    </submittedName>
</protein>
<dbReference type="GO" id="GO:0016740">
    <property type="term" value="F:transferase activity"/>
    <property type="evidence" value="ECO:0007669"/>
    <property type="project" value="UniProtKB-KW"/>
</dbReference>
<evidence type="ECO:0000256" key="3">
    <source>
        <dbReference type="ARBA" id="ARBA00022898"/>
    </source>
</evidence>
<dbReference type="PANTHER" id="PTHR11808:SF90">
    <property type="entry name" value="CYSTATHIONINE GAMMA-SYNTHASE"/>
    <property type="match status" value="1"/>
</dbReference>
<organism evidence="5 6">
    <name type="scientific">Clostridium saudiense</name>
    <dbReference type="NCBI Taxonomy" id="1414720"/>
    <lineage>
        <taxon>Bacteria</taxon>
        <taxon>Bacillati</taxon>
        <taxon>Bacillota</taxon>
        <taxon>Clostridia</taxon>
        <taxon>Eubacteriales</taxon>
        <taxon>Clostridiaceae</taxon>
        <taxon>Clostridium</taxon>
    </lineage>
</organism>
<dbReference type="InterPro" id="IPR000277">
    <property type="entry name" value="Cys/Met-Metab_PyrdxlP-dep_enz"/>
</dbReference>
<keyword evidence="5" id="KW-0808">Transferase</keyword>
<proteinExistence type="inferred from homology"/>
<dbReference type="Gene3D" id="3.40.640.10">
    <property type="entry name" value="Type I PLP-dependent aspartate aminotransferase-like (Major domain)"/>
    <property type="match status" value="1"/>
</dbReference>
<dbReference type="PIRSF" id="PIRSF001434">
    <property type="entry name" value="CGS"/>
    <property type="match status" value="1"/>
</dbReference>
<reference evidence="5 6" key="1">
    <citation type="journal article" date="2021" name="Sci. Rep.">
        <title>The distribution of antibiotic resistance genes in chicken gut microbiota commensals.</title>
        <authorList>
            <person name="Juricova H."/>
            <person name="Matiasovicova J."/>
            <person name="Kubasova T."/>
            <person name="Cejkova D."/>
            <person name="Rychlik I."/>
        </authorList>
    </citation>
    <scope>NUCLEOTIDE SEQUENCE [LARGE SCALE GENOMIC DNA]</scope>
    <source>
        <strain evidence="5 6">An435</strain>
    </source>
</reference>